<feature type="compositionally biased region" description="Polar residues" evidence="3">
    <location>
        <begin position="716"/>
        <end position="726"/>
    </location>
</feature>
<feature type="region of interest" description="Disordered" evidence="3">
    <location>
        <begin position="268"/>
        <end position="726"/>
    </location>
</feature>
<comment type="caution">
    <text evidence="5">The sequence shown here is derived from an EMBL/GenBank/DDBJ whole genome shotgun (WGS) entry which is preliminary data.</text>
</comment>
<dbReference type="GO" id="GO:0005737">
    <property type="term" value="C:cytoplasm"/>
    <property type="evidence" value="ECO:0007669"/>
    <property type="project" value="TreeGrafter"/>
</dbReference>
<name>A0A4Z2BRB8_9TELE</name>
<dbReference type="InterPro" id="IPR036034">
    <property type="entry name" value="PDZ_sf"/>
</dbReference>
<organism evidence="5 6">
    <name type="scientific">Takifugu bimaculatus</name>
    <dbReference type="NCBI Taxonomy" id="433685"/>
    <lineage>
        <taxon>Eukaryota</taxon>
        <taxon>Metazoa</taxon>
        <taxon>Chordata</taxon>
        <taxon>Craniata</taxon>
        <taxon>Vertebrata</taxon>
        <taxon>Euteleostomi</taxon>
        <taxon>Actinopterygii</taxon>
        <taxon>Neopterygii</taxon>
        <taxon>Teleostei</taxon>
        <taxon>Neoteleostei</taxon>
        <taxon>Acanthomorphata</taxon>
        <taxon>Eupercaria</taxon>
        <taxon>Tetraodontiformes</taxon>
        <taxon>Tetradontoidea</taxon>
        <taxon>Tetraodontidae</taxon>
        <taxon>Takifugu</taxon>
    </lineage>
</organism>
<keyword evidence="2" id="KW-0175">Coiled coil</keyword>
<dbReference type="AlphaFoldDB" id="A0A4Z2BRB8"/>
<evidence type="ECO:0000256" key="2">
    <source>
        <dbReference type="SAM" id="Coils"/>
    </source>
</evidence>
<dbReference type="GO" id="GO:0005096">
    <property type="term" value="F:GTPase activator activity"/>
    <property type="evidence" value="ECO:0007669"/>
    <property type="project" value="TreeGrafter"/>
</dbReference>
<keyword evidence="6" id="KW-1185">Reference proteome</keyword>
<dbReference type="PANTHER" id="PTHR15711:SF10">
    <property type="entry name" value="SIGNAL-INDUCED PROLIFERATION-ASSOCIATED 1-LIKE PROTEIN 1"/>
    <property type="match status" value="1"/>
</dbReference>
<dbReference type="EMBL" id="SWLE01000011">
    <property type="protein sequence ID" value="TNM94815.1"/>
    <property type="molecule type" value="Genomic_DNA"/>
</dbReference>
<feature type="compositionally biased region" description="Low complexity" evidence="3">
    <location>
        <begin position="463"/>
        <end position="480"/>
    </location>
</feature>
<accession>A0A4Z2BRB8</accession>
<dbReference type="Pfam" id="PF11881">
    <property type="entry name" value="SPAR_C"/>
    <property type="match status" value="1"/>
</dbReference>
<gene>
    <name evidence="5" type="ORF">fugu_017574</name>
</gene>
<feature type="compositionally biased region" description="Polar residues" evidence="3">
    <location>
        <begin position="551"/>
        <end position="563"/>
    </location>
</feature>
<feature type="domain" description="PDZ" evidence="4">
    <location>
        <begin position="152"/>
        <end position="228"/>
    </location>
</feature>
<dbReference type="SMART" id="SM00228">
    <property type="entry name" value="PDZ"/>
    <property type="match status" value="1"/>
</dbReference>
<evidence type="ECO:0000313" key="6">
    <source>
        <dbReference type="Proteomes" id="UP000516260"/>
    </source>
</evidence>
<dbReference type="Gene3D" id="2.30.42.10">
    <property type="match status" value="1"/>
</dbReference>
<dbReference type="PROSITE" id="PS50106">
    <property type="entry name" value="PDZ"/>
    <property type="match status" value="1"/>
</dbReference>
<dbReference type="InterPro" id="IPR021818">
    <property type="entry name" value="SIPA1L_C"/>
</dbReference>
<evidence type="ECO:0000256" key="3">
    <source>
        <dbReference type="SAM" id="MobiDB-lite"/>
    </source>
</evidence>
<feature type="coiled-coil region" evidence="2">
    <location>
        <begin position="859"/>
        <end position="907"/>
    </location>
</feature>
<proteinExistence type="predicted"/>
<feature type="compositionally biased region" description="Polar residues" evidence="3">
    <location>
        <begin position="268"/>
        <end position="286"/>
    </location>
</feature>
<dbReference type="SUPFAM" id="SSF50156">
    <property type="entry name" value="PDZ domain-like"/>
    <property type="match status" value="1"/>
</dbReference>
<evidence type="ECO:0000259" key="4">
    <source>
        <dbReference type="PROSITE" id="PS50106"/>
    </source>
</evidence>
<dbReference type="CDD" id="cd06745">
    <property type="entry name" value="PDZ_SIPA1-like"/>
    <property type="match status" value="1"/>
</dbReference>
<dbReference type="Pfam" id="PF00595">
    <property type="entry name" value="PDZ"/>
    <property type="match status" value="1"/>
</dbReference>
<dbReference type="Proteomes" id="UP000516260">
    <property type="component" value="Chromosome 19"/>
</dbReference>
<dbReference type="InterPro" id="IPR001478">
    <property type="entry name" value="PDZ"/>
</dbReference>
<feature type="compositionally biased region" description="Low complexity" evidence="3">
    <location>
        <begin position="579"/>
        <end position="597"/>
    </location>
</feature>
<feature type="compositionally biased region" description="Basic and acidic residues" evidence="3">
    <location>
        <begin position="659"/>
        <end position="670"/>
    </location>
</feature>
<sequence length="929" mass="101811">MATRTRQEYLRDLAERHTTSTPIDPSGKFPFISLAHKRKEKSRPYLGAELRSLGAVTWPVHAEDHGSGGELEALLAVSNEFLILVDQEAKAVIFNCATKDVIGWTPSSPASLRIFYERGDSVSLRSISNNTEDFKEVVKRLELLTKGCETSEMTLRRNGLGQLGFHVNYEGIVAEVEPYGYAWQAGLRQGSRLVEICKVAVATLTHEQMIDLLRTTVSVRVVIIPPHDDATPRRGCSELYRMPVSEYKGSSSDSGSFEYKFPFRSNNNKWQRTSSSPQQSLTASPQPHTPNRAISLGSSVGKTLSAERLERGAVIPRSVSSDGRPLDTKRVSPGSESYSLASSLALGRSPHNRSSPSNLSCSSDASGSSAHWRQKSMPEQFGGIRHSPMPAERREVVSEGGSSGKSTPNWSRMEEGGGSERGSTEASVSKSSQGYTGGPRIQRQEQVIHLSPKKGSQSDGHYSGHSGSNTLSSTTSSGGHSDSDKCATSLLAPSGGREGRERSVSPWHSPTEGGRRMLERSPAAAESSGPPGERSLDGTGRTPPTHLLIRDSSTYSLSDTGSHPSARHSGHSTPREECSSSATSPSSQSSASPGPKSFYPRQGAQSKYLIGWRKPGSTINSVDFGDTRKKSPGESSVDVIPAPRPSLRDMHSPQPHAKSTIEEDVKRHSAPDSPPPPRRHKEKHNQKSPPVQPSSHRRSLHRTLSDESIYRGQRLPSMSDSVTEPTLGSDVLFSCSTLPRSPTTRGVPLRRPSYKLGVKLHGDLSASDTSLVDLVERHRGPLPPELMPLPSSDRDSPLEWTHLVDVASSFETERNTHYVQRSFVFGESNHRSSGASSPQQPHIELQPVPLSRPTSSEGHIGLERKVTKLEAMLKMLQEDLKKEREEKVRLQAQIRRLWEDNQRLQEESQTSAAKLKKFTEWVFNTIDMN</sequence>
<evidence type="ECO:0000256" key="1">
    <source>
        <dbReference type="ARBA" id="ARBA00022553"/>
    </source>
</evidence>
<feature type="compositionally biased region" description="Basic residues" evidence="3">
    <location>
        <begin position="677"/>
        <end position="686"/>
    </location>
</feature>
<reference evidence="5 6" key="1">
    <citation type="submission" date="2019-04" db="EMBL/GenBank/DDBJ databases">
        <title>The sequence and de novo assembly of Takifugu bimaculatus genome using PacBio and Hi-C technologies.</title>
        <authorList>
            <person name="Xu P."/>
            <person name="Liu B."/>
            <person name="Zhou Z."/>
        </authorList>
    </citation>
    <scope>NUCLEOTIDE SEQUENCE [LARGE SCALE GENOMIC DNA]</scope>
    <source>
        <strain evidence="5">TB-2018</strain>
        <tissue evidence="5">Muscle</tissue>
    </source>
</reference>
<dbReference type="InterPro" id="IPR050989">
    <property type="entry name" value="Rap1_Ran_GAP"/>
</dbReference>
<dbReference type="PANTHER" id="PTHR15711">
    <property type="entry name" value="RAP GTPASE-ACTIVATING PROTEIN"/>
    <property type="match status" value="1"/>
</dbReference>
<feature type="compositionally biased region" description="Low complexity" evidence="3">
    <location>
        <begin position="332"/>
        <end position="369"/>
    </location>
</feature>
<protein>
    <recommendedName>
        <fullName evidence="4">PDZ domain-containing protein</fullName>
    </recommendedName>
</protein>
<evidence type="ECO:0000313" key="5">
    <source>
        <dbReference type="EMBL" id="TNM94815.1"/>
    </source>
</evidence>
<keyword evidence="1" id="KW-0597">Phosphoprotein</keyword>